<dbReference type="PANTHER" id="PTHR30432">
    <property type="entry name" value="TRANSCRIPTIONAL REGULATOR MODE"/>
    <property type="match status" value="1"/>
</dbReference>
<evidence type="ECO:0000259" key="3">
    <source>
        <dbReference type="PROSITE" id="PS51866"/>
    </source>
</evidence>
<dbReference type="Pfam" id="PF03459">
    <property type="entry name" value="TOBE"/>
    <property type="match status" value="2"/>
</dbReference>
<dbReference type="PANTHER" id="PTHR30432:SF1">
    <property type="entry name" value="DNA-BINDING TRANSCRIPTIONAL DUAL REGULATOR MODE"/>
    <property type="match status" value="1"/>
</dbReference>
<dbReference type="PROSITE" id="PS51866">
    <property type="entry name" value="MOP"/>
    <property type="match status" value="2"/>
</dbReference>
<reference evidence="4" key="1">
    <citation type="submission" date="2024-07" db="EMBL/GenBank/DDBJ databases">
        <authorList>
            <person name="Pedron J."/>
        </authorList>
    </citation>
    <scope>NUCLEOTIDE SEQUENCE</scope>
    <source>
        <strain evidence="4">A642-S2-A17</strain>
    </source>
</reference>
<dbReference type="InterPro" id="IPR008995">
    <property type="entry name" value="Mo/tungstate-bd_C_term_dom"/>
</dbReference>
<dbReference type="GO" id="GO:0015689">
    <property type="term" value="P:molybdate ion transport"/>
    <property type="evidence" value="ECO:0007669"/>
    <property type="project" value="InterPro"/>
</dbReference>
<proteinExistence type="predicted"/>
<protein>
    <submittedName>
        <fullName evidence="4">TOBE domain-containing protein</fullName>
    </submittedName>
</protein>
<evidence type="ECO:0000256" key="2">
    <source>
        <dbReference type="PROSITE-ProRule" id="PRU01213"/>
    </source>
</evidence>
<dbReference type="SUPFAM" id="SSF50331">
    <property type="entry name" value="MOP-like"/>
    <property type="match status" value="2"/>
</dbReference>
<feature type="domain" description="Mop" evidence="3">
    <location>
        <begin position="74"/>
        <end position="140"/>
    </location>
</feature>
<evidence type="ECO:0000256" key="1">
    <source>
        <dbReference type="ARBA" id="ARBA00022505"/>
    </source>
</evidence>
<dbReference type="InterPro" id="IPR005116">
    <property type="entry name" value="Transp-assoc_OB_typ1"/>
</dbReference>
<sequence>MSVSARNQLNGTVASVTEGAVNSEVVLTLESGETLTTVITRNSVATLGLAPGKPALALIKAPWVILASADCGLNFSARNQFSGTVNRIVDGAVNATVHITTTNGLKLTASVTNDSVQEMGLYAGSAVIALVKASSVILATRA</sequence>
<name>A0AB39IK18_9GAMM</name>
<dbReference type="InterPro" id="IPR004606">
    <property type="entry name" value="Mop_domain"/>
</dbReference>
<dbReference type="EMBL" id="CP162411">
    <property type="protein sequence ID" value="XDL15338.1"/>
    <property type="molecule type" value="Genomic_DNA"/>
</dbReference>
<dbReference type="RefSeq" id="WP_038907085.1">
    <property type="nucleotide sequence ID" value="NZ_CM001972.1"/>
</dbReference>
<dbReference type="Gene3D" id="2.40.50.100">
    <property type="match status" value="2"/>
</dbReference>
<gene>
    <name evidence="4" type="ORF">LF923_0003510</name>
</gene>
<dbReference type="AlphaFoldDB" id="A0AB39IK18"/>
<keyword evidence="1 2" id="KW-0500">Molybdenum</keyword>
<dbReference type="InterPro" id="IPR051815">
    <property type="entry name" value="Molybdate_resp_trans_reg"/>
</dbReference>
<accession>A0AB39IK18</accession>
<organism evidence="4">
    <name type="scientific">Dickeya oryzae</name>
    <dbReference type="NCBI Taxonomy" id="1240404"/>
    <lineage>
        <taxon>Bacteria</taxon>
        <taxon>Pseudomonadati</taxon>
        <taxon>Pseudomonadota</taxon>
        <taxon>Gammaproteobacteria</taxon>
        <taxon>Enterobacterales</taxon>
        <taxon>Pectobacteriaceae</taxon>
        <taxon>Dickeya</taxon>
    </lineage>
</organism>
<dbReference type="NCBIfam" id="TIGR00638">
    <property type="entry name" value="Mop"/>
    <property type="match status" value="2"/>
</dbReference>
<evidence type="ECO:0000313" key="4">
    <source>
        <dbReference type="EMBL" id="XDL15338.1"/>
    </source>
</evidence>
<feature type="domain" description="Mop" evidence="3">
    <location>
        <begin position="2"/>
        <end position="68"/>
    </location>
</feature>